<sequence>MILHLQAQKRMEAIRELASRLEGSDEIVDVKRFLSLVMQREKIETTAVGHGVAIPHAHGDCVKSLVIGVGVSRQGIDFGAMDGEQVGIVVMIASPVRHFQDYLKAVSRVARLLNQEDCRQRILNAQGVAEVIEVFKQIDRL</sequence>
<dbReference type="PROSITE" id="PS00372">
    <property type="entry name" value="PTS_EIIA_TYPE_2_HIS"/>
    <property type="match status" value="1"/>
</dbReference>
<dbReference type="CDD" id="cd00211">
    <property type="entry name" value="PTS_IIA_fru"/>
    <property type="match status" value="1"/>
</dbReference>
<evidence type="ECO:0000259" key="1">
    <source>
        <dbReference type="PROSITE" id="PS51094"/>
    </source>
</evidence>
<dbReference type="PANTHER" id="PTHR47738:SF2">
    <property type="entry name" value="PTS SYSTEM FRUCTOSE-LIKE EIIA COMPONENT"/>
    <property type="match status" value="1"/>
</dbReference>
<dbReference type="Gene3D" id="3.40.930.10">
    <property type="entry name" value="Mannitol-specific EII, Chain A"/>
    <property type="match status" value="1"/>
</dbReference>
<dbReference type="SUPFAM" id="SSF55804">
    <property type="entry name" value="Phoshotransferase/anion transport protein"/>
    <property type="match status" value="1"/>
</dbReference>
<name>A0A1F6CQ84_HANXR</name>
<dbReference type="PROSITE" id="PS51094">
    <property type="entry name" value="PTS_EIIA_TYPE_2"/>
    <property type="match status" value="1"/>
</dbReference>
<dbReference type="InterPro" id="IPR016152">
    <property type="entry name" value="PTrfase/Anion_transptr"/>
</dbReference>
<accession>A0A1F6CQ84</accession>
<gene>
    <name evidence="2" type="ORF">A3F84_22585</name>
</gene>
<evidence type="ECO:0000313" key="2">
    <source>
        <dbReference type="EMBL" id="OGG51277.1"/>
    </source>
</evidence>
<dbReference type="PANTHER" id="PTHR47738">
    <property type="entry name" value="PTS SYSTEM FRUCTOSE-LIKE EIIA COMPONENT-RELATED"/>
    <property type="match status" value="1"/>
</dbReference>
<comment type="caution">
    <text evidence="2">The sequence shown here is derived from an EMBL/GenBank/DDBJ whole genome shotgun (WGS) entry which is preliminary data.</text>
</comment>
<dbReference type="Proteomes" id="UP000178606">
    <property type="component" value="Unassembled WGS sequence"/>
</dbReference>
<dbReference type="InterPro" id="IPR002178">
    <property type="entry name" value="PTS_EIIA_type-2_dom"/>
</dbReference>
<dbReference type="EMBL" id="MFKF01000188">
    <property type="protein sequence ID" value="OGG51277.1"/>
    <property type="molecule type" value="Genomic_DNA"/>
</dbReference>
<organism evidence="2 3">
    <name type="scientific">Handelsmanbacteria sp. (strain RIFCSPLOWO2_12_FULL_64_10)</name>
    <dbReference type="NCBI Taxonomy" id="1817868"/>
    <lineage>
        <taxon>Bacteria</taxon>
        <taxon>Candidatus Handelsmaniibacteriota</taxon>
    </lineage>
</organism>
<feature type="domain" description="PTS EIIA type-2" evidence="1">
    <location>
        <begin position="1"/>
        <end position="138"/>
    </location>
</feature>
<dbReference type="InterPro" id="IPR051541">
    <property type="entry name" value="PTS_SugarTrans_NitroReg"/>
</dbReference>
<evidence type="ECO:0000313" key="3">
    <source>
        <dbReference type="Proteomes" id="UP000178606"/>
    </source>
</evidence>
<protein>
    <recommendedName>
        <fullName evidence="1">PTS EIIA type-2 domain-containing protein</fullName>
    </recommendedName>
</protein>
<proteinExistence type="predicted"/>
<dbReference type="AlphaFoldDB" id="A0A1F6CQ84"/>
<dbReference type="Pfam" id="PF00359">
    <property type="entry name" value="PTS_EIIA_2"/>
    <property type="match status" value="1"/>
</dbReference>
<reference evidence="2 3" key="1">
    <citation type="journal article" date="2016" name="Nat. Commun.">
        <title>Thousands of microbial genomes shed light on interconnected biogeochemical processes in an aquifer system.</title>
        <authorList>
            <person name="Anantharaman K."/>
            <person name="Brown C.T."/>
            <person name="Hug L.A."/>
            <person name="Sharon I."/>
            <person name="Castelle C.J."/>
            <person name="Probst A.J."/>
            <person name="Thomas B.C."/>
            <person name="Singh A."/>
            <person name="Wilkins M.J."/>
            <person name="Karaoz U."/>
            <person name="Brodie E.L."/>
            <person name="Williams K.H."/>
            <person name="Hubbard S.S."/>
            <person name="Banfield J.F."/>
        </authorList>
    </citation>
    <scope>NUCLEOTIDE SEQUENCE [LARGE SCALE GENOMIC DNA]</scope>
    <source>
        <strain evidence="3">RIFCSPLOWO2_12_FULL_64_10</strain>
    </source>
</reference>